<dbReference type="Proteomes" id="UP000436522">
    <property type="component" value="Unassembled WGS sequence"/>
</dbReference>
<sequence length="117" mass="13834">MPPNVRAYFSKLCDAVVEFNPHEDEEIALTKHLETPVVRRKKRKVLGSKSKLDYASIFDWLSCRQRAEDMSLDQAFRDYVRIFELEPDQYETVKSAYNKVRRARLSHMLPAERTKDI</sequence>
<name>A0A640VUR3_9RHOB</name>
<dbReference type="EMBL" id="BLIV01000003">
    <property type="protein sequence ID" value="GFE49966.1"/>
    <property type="molecule type" value="Genomic_DNA"/>
</dbReference>
<proteinExistence type="predicted"/>
<gene>
    <name evidence="1" type="ORF">So717_17190</name>
</gene>
<dbReference type="AlphaFoldDB" id="A0A640VUR3"/>
<protein>
    <submittedName>
        <fullName evidence="1">Uncharacterized protein</fullName>
    </submittedName>
</protein>
<accession>A0A640VUR3</accession>
<comment type="caution">
    <text evidence="1">The sequence shown here is derived from an EMBL/GenBank/DDBJ whole genome shotgun (WGS) entry which is preliminary data.</text>
</comment>
<keyword evidence="2" id="KW-1185">Reference proteome</keyword>
<organism evidence="1 2">
    <name type="scientific">Roseobacter cerasinus</name>
    <dbReference type="NCBI Taxonomy" id="2602289"/>
    <lineage>
        <taxon>Bacteria</taxon>
        <taxon>Pseudomonadati</taxon>
        <taxon>Pseudomonadota</taxon>
        <taxon>Alphaproteobacteria</taxon>
        <taxon>Rhodobacterales</taxon>
        <taxon>Roseobacteraceae</taxon>
        <taxon>Roseobacter</taxon>
    </lineage>
</organism>
<reference evidence="1 2" key="1">
    <citation type="submission" date="2019-12" db="EMBL/GenBank/DDBJ databases">
        <title>Roseobacter cerasinus sp. nov., isolated from seawater around aquaculture.</title>
        <authorList>
            <person name="Muramatsu S."/>
            <person name="Takabe Y."/>
            <person name="Mori K."/>
            <person name="Takaichi S."/>
            <person name="Hanada S."/>
        </authorList>
    </citation>
    <scope>NUCLEOTIDE SEQUENCE [LARGE SCALE GENOMIC DNA]</scope>
    <source>
        <strain evidence="1 2">AI77</strain>
    </source>
</reference>
<evidence type="ECO:0000313" key="1">
    <source>
        <dbReference type="EMBL" id="GFE49966.1"/>
    </source>
</evidence>
<evidence type="ECO:0000313" key="2">
    <source>
        <dbReference type="Proteomes" id="UP000436522"/>
    </source>
</evidence>
<dbReference type="OrthoDB" id="7860180at2"/>
<dbReference type="RefSeq" id="WP_159976123.1">
    <property type="nucleotide sequence ID" value="NZ_BLIV01000003.1"/>
</dbReference>